<evidence type="ECO:0000256" key="10">
    <source>
        <dbReference type="SAM" id="Phobius"/>
    </source>
</evidence>
<evidence type="ECO:0000256" key="2">
    <source>
        <dbReference type="ARBA" id="ARBA00012438"/>
    </source>
</evidence>
<feature type="transmembrane region" description="Helical" evidence="10">
    <location>
        <begin position="227"/>
        <end position="248"/>
    </location>
</feature>
<evidence type="ECO:0000313" key="13">
    <source>
        <dbReference type="Proteomes" id="UP001501222"/>
    </source>
</evidence>
<feature type="region of interest" description="Disordered" evidence="9">
    <location>
        <begin position="1"/>
        <end position="26"/>
    </location>
</feature>
<dbReference type="Proteomes" id="UP001501222">
    <property type="component" value="Unassembled WGS sequence"/>
</dbReference>
<feature type="transmembrane region" description="Helical" evidence="10">
    <location>
        <begin position="353"/>
        <end position="372"/>
    </location>
</feature>
<dbReference type="EC" id="2.7.13.3" evidence="2"/>
<feature type="transmembrane region" description="Helical" evidence="10">
    <location>
        <begin position="287"/>
        <end position="307"/>
    </location>
</feature>
<feature type="transmembrane region" description="Helical" evidence="10">
    <location>
        <begin position="260"/>
        <end position="281"/>
    </location>
</feature>
<evidence type="ECO:0000256" key="4">
    <source>
        <dbReference type="ARBA" id="ARBA00022679"/>
    </source>
</evidence>
<dbReference type="SUPFAM" id="SSF55874">
    <property type="entry name" value="ATPase domain of HSP90 chaperone/DNA topoisomerase II/histidine kinase"/>
    <property type="match status" value="1"/>
</dbReference>
<dbReference type="EMBL" id="BAABAA010000002">
    <property type="protein sequence ID" value="GAA3550327.1"/>
    <property type="molecule type" value="Genomic_DNA"/>
</dbReference>
<dbReference type="InterPro" id="IPR011712">
    <property type="entry name" value="Sig_transdc_His_kin_sub3_dim/P"/>
</dbReference>
<feature type="transmembrane region" description="Helical" evidence="10">
    <location>
        <begin position="185"/>
        <end position="207"/>
    </location>
</feature>
<gene>
    <name evidence="12" type="ORF">GCM10022235_17500</name>
</gene>
<feature type="transmembrane region" description="Helical" evidence="10">
    <location>
        <begin position="155"/>
        <end position="173"/>
    </location>
</feature>
<dbReference type="PANTHER" id="PTHR24421:SF10">
    <property type="entry name" value="NITRATE_NITRITE SENSOR PROTEIN NARQ"/>
    <property type="match status" value="1"/>
</dbReference>
<evidence type="ECO:0000256" key="6">
    <source>
        <dbReference type="ARBA" id="ARBA00022777"/>
    </source>
</evidence>
<dbReference type="InterPro" id="IPR036890">
    <property type="entry name" value="HATPase_C_sf"/>
</dbReference>
<dbReference type="InterPro" id="IPR050482">
    <property type="entry name" value="Sensor_HK_TwoCompSys"/>
</dbReference>
<evidence type="ECO:0000256" key="1">
    <source>
        <dbReference type="ARBA" id="ARBA00000085"/>
    </source>
</evidence>
<keyword evidence="10" id="KW-1133">Transmembrane helix</keyword>
<dbReference type="Gene3D" id="3.30.565.10">
    <property type="entry name" value="Histidine kinase-like ATPase, C-terminal domain"/>
    <property type="match status" value="1"/>
</dbReference>
<keyword evidence="10" id="KW-0812">Transmembrane</keyword>
<evidence type="ECO:0000259" key="11">
    <source>
        <dbReference type="SMART" id="SM00387"/>
    </source>
</evidence>
<feature type="domain" description="Histidine kinase/HSP90-like ATPase" evidence="11">
    <location>
        <begin position="609"/>
        <end position="699"/>
    </location>
</feature>
<dbReference type="SMART" id="SM00387">
    <property type="entry name" value="HATPase_c"/>
    <property type="match status" value="1"/>
</dbReference>
<keyword evidence="4" id="KW-0808">Transferase</keyword>
<keyword evidence="7" id="KW-0067">ATP-binding</keyword>
<comment type="catalytic activity">
    <reaction evidence="1">
        <text>ATP + protein L-histidine = ADP + protein N-phospho-L-histidine.</text>
        <dbReference type="EC" id="2.7.13.3"/>
    </reaction>
</comment>
<keyword evidence="10" id="KW-0472">Membrane</keyword>
<accession>A0ABP6WGA0</accession>
<comment type="caution">
    <text evidence="12">The sequence shown here is derived from an EMBL/GenBank/DDBJ whole genome shotgun (WGS) entry which is preliminary data.</text>
</comment>
<evidence type="ECO:0000256" key="3">
    <source>
        <dbReference type="ARBA" id="ARBA00022553"/>
    </source>
</evidence>
<keyword evidence="8" id="KW-0902">Two-component regulatory system</keyword>
<keyword evidence="13" id="KW-1185">Reference proteome</keyword>
<evidence type="ECO:0000256" key="8">
    <source>
        <dbReference type="ARBA" id="ARBA00023012"/>
    </source>
</evidence>
<evidence type="ECO:0000256" key="7">
    <source>
        <dbReference type="ARBA" id="ARBA00022840"/>
    </source>
</evidence>
<feature type="transmembrane region" description="Helical" evidence="10">
    <location>
        <begin position="319"/>
        <end position="347"/>
    </location>
</feature>
<protein>
    <recommendedName>
        <fullName evidence="2">histidine kinase</fullName>
        <ecNumber evidence="2">2.7.13.3</ecNumber>
    </recommendedName>
</protein>
<proteinExistence type="predicted"/>
<sequence length="699" mass="73157">MGGHIGAGAETDLRGNPEPGRPSRTYSDDMRWPRWATLGLFLLVLTMAAGSGSLLLTHPAGEHTARNFIVLGAVSMAIAVLGLLINRKVPDNLVGLLLTWVGTIAMFLAARDVYYAIVAAAGVPGAVPPTSGVVADGAVLPFDSRVVALLDESGWWLFVAVALLLLHFPDGLLSGRRWRTVAVSLVVLGFAQQGFGAVATIPFPAPLQDLPRPFGRPPLAIRALSEVVFALMLALFIAAAISLFVRFRRSTGRVRAQLKWLSLAGLAVVTYPFVCLTEIVLTGDTASVSTVFGIATLIALPASVAVAMLRHDLYDVDRVVADTVTYAIVMVVLLGTYAVTALTLGLFLGKGSATAAAIATAACALVLAPLRARLQRLVDRRLYPPRRAALLAIEDLQRRIHTDQAQPEELEKSLQTALRDPTLRVGLLVPGASGFIDAKGSPVGISGGVPVMLGGVQIGLLEGETGPAVLRAVATSAASLVEVSRLRAELAGALREVEASRTRLVQAGDQERRRLERDLHDGAQQRLVSLGMAMRLAQRHLDDGTVDVNGLLDQGVAELATAIAELRQIAHGLRPTSLDDGLHAALAAITQTLPIPVQLHIGPGELPDDLATTAYFVAAEAVANAAKYSRATSIAVRVAQSAGDVRIRVEDDGCGGAIPRPGSGLSGLVDRVAAVGGSLSMNSPAGRGTTIEAVLPCGS</sequence>
<evidence type="ECO:0000256" key="5">
    <source>
        <dbReference type="ARBA" id="ARBA00022741"/>
    </source>
</evidence>
<feature type="transmembrane region" description="Helical" evidence="10">
    <location>
        <begin position="68"/>
        <end position="86"/>
    </location>
</feature>
<keyword evidence="6" id="KW-0418">Kinase</keyword>
<organism evidence="12 13">
    <name type="scientific">Kribbella ginsengisoli</name>
    <dbReference type="NCBI Taxonomy" id="363865"/>
    <lineage>
        <taxon>Bacteria</taxon>
        <taxon>Bacillati</taxon>
        <taxon>Actinomycetota</taxon>
        <taxon>Actinomycetes</taxon>
        <taxon>Propionibacteriales</taxon>
        <taxon>Kribbellaceae</taxon>
        <taxon>Kribbella</taxon>
    </lineage>
</organism>
<keyword evidence="3" id="KW-0597">Phosphoprotein</keyword>
<dbReference type="Pfam" id="PF07730">
    <property type="entry name" value="HisKA_3"/>
    <property type="match status" value="1"/>
</dbReference>
<keyword evidence="5" id="KW-0547">Nucleotide-binding</keyword>
<feature type="transmembrane region" description="Helical" evidence="10">
    <location>
        <begin position="35"/>
        <end position="56"/>
    </location>
</feature>
<name>A0ABP6WGA0_9ACTN</name>
<dbReference type="Gene3D" id="1.20.5.1930">
    <property type="match status" value="1"/>
</dbReference>
<dbReference type="Pfam" id="PF02518">
    <property type="entry name" value="HATPase_c"/>
    <property type="match status" value="1"/>
</dbReference>
<dbReference type="InterPro" id="IPR003594">
    <property type="entry name" value="HATPase_dom"/>
</dbReference>
<feature type="transmembrane region" description="Helical" evidence="10">
    <location>
        <begin position="92"/>
        <end position="109"/>
    </location>
</feature>
<evidence type="ECO:0000256" key="9">
    <source>
        <dbReference type="SAM" id="MobiDB-lite"/>
    </source>
</evidence>
<dbReference type="PANTHER" id="PTHR24421">
    <property type="entry name" value="NITRATE/NITRITE SENSOR PROTEIN NARX-RELATED"/>
    <property type="match status" value="1"/>
</dbReference>
<dbReference type="CDD" id="cd16917">
    <property type="entry name" value="HATPase_UhpB-NarQ-NarX-like"/>
    <property type="match status" value="1"/>
</dbReference>
<evidence type="ECO:0000313" key="12">
    <source>
        <dbReference type="EMBL" id="GAA3550327.1"/>
    </source>
</evidence>
<reference evidence="13" key="1">
    <citation type="journal article" date="2019" name="Int. J. Syst. Evol. Microbiol.">
        <title>The Global Catalogue of Microorganisms (GCM) 10K type strain sequencing project: providing services to taxonomists for standard genome sequencing and annotation.</title>
        <authorList>
            <consortium name="The Broad Institute Genomics Platform"/>
            <consortium name="The Broad Institute Genome Sequencing Center for Infectious Disease"/>
            <person name="Wu L."/>
            <person name="Ma J."/>
        </authorList>
    </citation>
    <scope>NUCLEOTIDE SEQUENCE [LARGE SCALE GENOMIC DNA]</scope>
    <source>
        <strain evidence="13">JCM 16928</strain>
    </source>
</reference>